<dbReference type="GO" id="GO:0034039">
    <property type="term" value="F:8-oxo-7,8-dihydroguanine DNA N-glycosylase activity"/>
    <property type="evidence" value="ECO:0007669"/>
    <property type="project" value="TreeGrafter"/>
</dbReference>
<dbReference type="Pfam" id="PF14815">
    <property type="entry name" value="NUDIX_4"/>
    <property type="match status" value="1"/>
</dbReference>
<dbReference type="AlphaFoldDB" id="A0A3D9L2J5"/>
<comment type="cofactor">
    <cofactor evidence="14">
        <name>[4Fe-4S] cluster</name>
        <dbReference type="ChEBI" id="CHEBI:49883"/>
    </cofactor>
    <text evidence="14">Binds 1 [4Fe-4S] cluster.</text>
</comment>
<gene>
    <name evidence="16" type="ORF">C7460_109153</name>
</gene>
<comment type="similarity">
    <text evidence="3 14">Belongs to the Nth/MutY family.</text>
</comment>
<feature type="domain" description="HhH-GPD" evidence="15">
    <location>
        <begin position="40"/>
        <end position="191"/>
    </location>
</feature>
<keyword evidence="12" id="KW-0234">DNA repair</keyword>
<keyword evidence="9" id="KW-0378">Hydrolase</keyword>
<dbReference type="InterPro" id="IPR023170">
    <property type="entry name" value="HhH_base_excis_C"/>
</dbReference>
<proteinExistence type="inferred from homology"/>
<keyword evidence="6" id="KW-0004">4Fe-4S</keyword>
<dbReference type="Gene3D" id="3.90.79.10">
    <property type="entry name" value="Nucleoside Triphosphate Pyrophosphohydrolase"/>
    <property type="match status" value="1"/>
</dbReference>
<dbReference type="InterPro" id="IPR003265">
    <property type="entry name" value="HhH-GPD_domain"/>
</dbReference>
<dbReference type="GO" id="GO:0035485">
    <property type="term" value="F:adenine/guanine mispair binding"/>
    <property type="evidence" value="ECO:0007669"/>
    <property type="project" value="TreeGrafter"/>
</dbReference>
<dbReference type="Proteomes" id="UP000256779">
    <property type="component" value="Unassembled WGS sequence"/>
</dbReference>
<dbReference type="NCBIfam" id="TIGR01084">
    <property type="entry name" value="mutY"/>
    <property type="match status" value="1"/>
</dbReference>
<dbReference type="InterPro" id="IPR000445">
    <property type="entry name" value="HhH_motif"/>
</dbReference>
<protein>
    <recommendedName>
        <fullName evidence="5 14">Adenine DNA glycosylase</fullName>
        <ecNumber evidence="4 14">3.2.2.31</ecNumber>
    </recommendedName>
</protein>
<evidence type="ECO:0000256" key="4">
    <source>
        <dbReference type="ARBA" id="ARBA00012045"/>
    </source>
</evidence>
<evidence type="ECO:0000313" key="16">
    <source>
        <dbReference type="EMBL" id="RED98961.1"/>
    </source>
</evidence>
<dbReference type="PANTHER" id="PTHR42944">
    <property type="entry name" value="ADENINE DNA GLYCOSYLASE"/>
    <property type="match status" value="1"/>
</dbReference>
<keyword evidence="17" id="KW-1185">Reference proteome</keyword>
<dbReference type="InterPro" id="IPR044298">
    <property type="entry name" value="MIG/MutY"/>
</dbReference>
<dbReference type="GO" id="GO:0006298">
    <property type="term" value="P:mismatch repair"/>
    <property type="evidence" value="ECO:0007669"/>
    <property type="project" value="TreeGrafter"/>
</dbReference>
<dbReference type="FunFam" id="1.10.340.30:FF:000002">
    <property type="entry name" value="Adenine DNA glycosylase"/>
    <property type="match status" value="1"/>
</dbReference>
<dbReference type="EC" id="3.2.2.31" evidence="4 14"/>
<comment type="catalytic activity">
    <reaction evidence="1 14">
        <text>Hydrolyzes free adenine bases from 7,8-dihydro-8-oxoguanine:adenine mismatched double-stranded DNA, leaving an apurinic site.</text>
        <dbReference type="EC" id="3.2.2.31"/>
    </reaction>
</comment>
<dbReference type="GO" id="GO:0006284">
    <property type="term" value="P:base-excision repair"/>
    <property type="evidence" value="ECO:0007669"/>
    <property type="project" value="UniProtKB-UniRule"/>
</dbReference>
<evidence type="ECO:0000256" key="12">
    <source>
        <dbReference type="ARBA" id="ARBA00023204"/>
    </source>
</evidence>
<dbReference type="PANTHER" id="PTHR42944:SF1">
    <property type="entry name" value="ADENINE DNA GLYCOSYLASE"/>
    <property type="match status" value="1"/>
</dbReference>
<dbReference type="CDD" id="cd03431">
    <property type="entry name" value="NUDIX_DNA_Glycosylase_C-MutY"/>
    <property type="match status" value="1"/>
</dbReference>
<sequence>MTDLPNQFANQLIDWYSRVKRDLPWRKTREPYNIWLSEIILQQTRVDQGLPYYNRFVEQFPTVHDLAAADTQEVLKLWEGLGYYSRARNLHSTAKHIANDLNGKFPTDYKGLLKLKGVGPYTAAAIASIAYQEAVPVLDGNVFRFASRYFGIQKDIAEQKNRQSFMNVLEKVIPHDAPDTFNQAMMEYGATVCKPLPACNDCSFAQACYAYTHKLQGQLPIKSKKVKVKEVYIDYLIFDHDGHTLMRKRQDSIWTGLFEFHNLSADAPISEEQIAASLKSYRGVTIEPPAAPVKHLLSHRKLWVRFFRVNISGRATFDQLAKDLELRIYSHEEVLTLPRPKVIVNHLHQVGF</sequence>
<accession>A0A3D9L2J5</accession>
<evidence type="ECO:0000256" key="3">
    <source>
        <dbReference type="ARBA" id="ARBA00008343"/>
    </source>
</evidence>
<dbReference type="GO" id="GO:0051539">
    <property type="term" value="F:4 iron, 4 sulfur cluster binding"/>
    <property type="evidence" value="ECO:0007669"/>
    <property type="project" value="UniProtKB-UniRule"/>
</dbReference>
<dbReference type="GO" id="GO:0046872">
    <property type="term" value="F:metal ion binding"/>
    <property type="evidence" value="ECO:0007669"/>
    <property type="project" value="UniProtKB-UniRule"/>
</dbReference>
<dbReference type="CDD" id="cd00056">
    <property type="entry name" value="ENDO3c"/>
    <property type="match status" value="1"/>
</dbReference>
<dbReference type="Pfam" id="PF00633">
    <property type="entry name" value="HHH"/>
    <property type="match status" value="1"/>
</dbReference>
<keyword evidence="11" id="KW-0411">Iron-sulfur</keyword>
<dbReference type="RefSeq" id="WP_115868263.1">
    <property type="nucleotide sequence ID" value="NZ_QREG01000009.1"/>
</dbReference>
<dbReference type="InterPro" id="IPR005760">
    <property type="entry name" value="A/G_AdeGlyc_MutY"/>
</dbReference>
<dbReference type="Gene3D" id="1.10.1670.10">
    <property type="entry name" value="Helix-hairpin-Helix base-excision DNA repair enzymes (C-terminal)"/>
    <property type="match status" value="1"/>
</dbReference>
<evidence type="ECO:0000313" key="17">
    <source>
        <dbReference type="Proteomes" id="UP000256779"/>
    </source>
</evidence>
<dbReference type="GO" id="GO:0032357">
    <property type="term" value="F:oxidized purine DNA binding"/>
    <property type="evidence" value="ECO:0007669"/>
    <property type="project" value="TreeGrafter"/>
</dbReference>
<evidence type="ECO:0000256" key="13">
    <source>
        <dbReference type="ARBA" id="ARBA00023295"/>
    </source>
</evidence>
<dbReference type="InterPro" id="IPR029119">
    <property type="entry name" value="MutY_C"/>
</dbReference>
<keyword evidence="13 14" id="KW-0326">Glycosidase</keyword>
<dbReference type="SUPFAM" id="SSF55811">
    <property type="entry name" value="Nudix"/>
    <property type="match status" value="1"/>
</dbReference>
<evidence type="ECO:0000256" key="11">
    <source>
        <dbReference type="ARBA" id="ARBA00023014"/>
    </source>
</evidence>
<evidence type="ECO:0000256" key="8">
    <source>
        <dbReference type="ARBA" id="ARBA00022763"/>
    </source>
</evidence>
<keyword evidence="10 14" id="KW-0408">Iron</keyword>
<dbReference type="SMART" id="SM00478">
    <property type="entry name" value="ENDO3c"/>
    <property type="match status" value="1"/>
</dbReference>
<evidence type="ECO:0000256" key="6">
    <source>
        <dbReference type="ARBA" id="ARBA00022485"/>
    </source>
</evidence>
<evidence type="ECO:0000256" key="9">
    <source>
        <dbReference type="ARBA" id="ARBA00022801"/>
    </source>
</evidence>
<evidence type="ECO:0000256" key="14">
    <source>
        <dbReference type="RuleBase" id="RU365096"/>
    </source>
</evidence>
<keyword evidence="8 14" id="KW-0227">DNA damage</keyword>
<evidence type="ECO:0000256" key="1">
    <source>
        <dbReference type="ARBA" id="ARBA00000843"/>
    </source>
</evidence>
<dbReference type="InterPro" id="IPR011257">
    <property type="entry name" value="DNA_glycosylase"/>
</dbReference>
<dbReference type="OrthoDB" id="9802365at2"/>
<comment type="function">
    <text evidence="2">Adenine glycosylase active on G-A mispairs. MutY also corrects error-prone DNA synthesis past GO lesions which are due to the oxidatively damaged form of guanine: 7,8-dihydro-8-oxoguanine (8-oxo-dGTP).</text>
</comment>
<evidence type="ECO:0000256" key="2">
    <source>
        <dbReference type="ARBA" id="ARBA00002933"/>
    </source>
</evidence>
<dbReference type="InterPro" id="IPR015797">
    <property type="entry name" value="NUDIX_hydrolase-like_dom_sf"/>
</dbReference>
<dbReference type="SUPFAM" id="SSF48150">
    <property type="entry name" value="DNA-glycosylase"/>
    <property type="match status" value="1"/>
</dbReference>
<organism evidence="16 17">
    <name type="scientific">Marinoscillum furvescens DSM 4134</name>
    <dbReference type="NCBI Taxonomy" id="1122208"/>
    <lineage>
        <taxon>Bacteria</taxon>
        <taxon>Pseudomonadati</taxon>
        <taxon>Bacteroidota</taxon>
        <taxon>Cytophagia</taxon>
        <taxon>Cytophagales</taxon>
        <taxon>Reichenbachiellaceae</taxon>
        <taxon>Marinoscillum</taxon>
    </lineage>
</organism>
<name>A0A3D9L2J5_MARFU</name>
<evidence type="ECO:0000256" key="5">
    <source>
        <dbReference type="ARBA" id="ARBA00022023"/>
    </source>
</evidence>
<reference evidence="16 17" key="1">
    <citation type="submission" date="2018-07" db="EMBL/GenBank/DDBJ databases">
        <title>Genomic Encyclopedia of Type Strains, Phase IV (KMG-IV): sequencing the most valuable type-strain genomes for metagenomic binning, comparative biology and taxonomic classification.</title>
        <authorList>
            <person name="Goeker M."/>
        </authorList>
    </citation>
    <scope>NUCLEOTIDE SEQUENCE [LARGE SCALE GENOMIC DNA]</scope>
    <source>
        <strain evidence="16 17">DSM 4134</strain>
    </source>
</reference>
<dbReference type="Gene3D" id="1.10.340.30">
    <property type="entry name" value="Hypothetical protein, domain 2"/>
    <property type="match status" value="1"/>
</dbReference>
<keyword evidence="7" id="KW-0479">Metal-binding</keyword>
<dbReference type="EMBL" id="QREG01000009">
    <property type="protein sequence ID" value="RED98961.1"/>
    <property type="molecule type" value="Genomic_DNA"/>
</dbReference>
<dbReference type="GO" id="GO:0000701">
    <property type="term" value="F:purine-specific mismatch base pair DNA N-glycosylase activity"/>
    <property type="evidence" value="ECO:0007669"/>
    <property type="project" value="UniProtKB-EC"/>
</dbReference>
<dbReference type="Pfam" id="PF00730">
    <property type="entry name" value="HhH-GPD"/>
    <property type="match status" value="1"/>
</dbReference>
<evidence type="ECO:0000256" key="10">
    <source>
        <dbReference type="ARBA" id="ARBA00023004"/>
    </source>
</evidence>
<comment type="caution">
    <text evidence="16">The sequence shown here is derived from an EMBL/GenBank/DDBJ whole genome shotgun (WGS) entry which is preliminary data.</text>
</comment>
<evidence type="ECO:0000256" key="7">
    <source>
        <dbReference type="ARBA" id="ARBA00022723"/>
    </source>
</evidence>
<evidence type="ECO:0000259" key="15">
    <source>
        <dbReference type="SMART" id="SM00478"/>
    </source>
</evidence>